<name>A0A165Y7Q3_9AGAM</name>
<feature type="chain" id="PRO_5007869382" evidence="1">
    <location>
        <begin position="32"/>
        <end position="138"/>
    </location>
</feature>
<dbReference type="AlphaFoldDB" id="A0A165Y7Q3"/>
<accession>A0A165Y7Q3</accession>
<sequence>MNRTHMISPSSASSIMHLILFVSLLAACAYALVLDPVYMDEDGVLWSHPVMDGKAVTTNHTLKPLSNRALLAAGLPPRSPKFVRDAVAKRVPTPAGQSFSNLFLCQAASKPVNRRGAAICGDYTPPPVGFIPATSYAS</sequence>
<protein>
    <submittedName>
        <fullName evidence="2">Uncharacterized protein</fullName>
    </submittedName>
</protein>
<proteinExistence type="predicted"/>
<keyword evidence="3" id="KW-1185">Reference proteome</keyword>
<evidence type="ECO:0000313" key="3">
    <source>
        <dbReference type="Proteomes" id="UP000076798"/>
    </source>
</evidence>
<evidence type="ECO:0000256" key="1">
    <source>
        <dbReference type="SAM" id="SignalP"/>
    </source>
</evidence>
<dbReference type="EMBL" id="KV428279">
    <property type="protein sequence ID" value="KZT32966.1"/>
    <property type="molecule type" value="Genomic_DNA"/>
</dbReference>
<reference evidence="2 3" key="1">
    <citation type="journal article" date="2016" name="Mol. Biol. Evol.">
        <title>Comparative Genomics of Early-Diverging Mushroom-Forming Fungi Provides Insights into the Origins of Lignocellulose Decay Capabilities.</title>
        <authorList>
            <person name="Nagy L.G."/>
            <person name="Riley R."/>
            <person name="Tritt A."/>
            <person name="Adam C."/>
            <person name="Daum C."/>
            <person name="Floudas D."/>
            <person name="Sun H."/>
            <person name="Yadav J.S."/>
            <person name="Pangilinan J."/>
            <person name="Larsson K.H."/>
            <person name="Matsuura K."/>
            <person name="Barry K."/>
            <person name="Labutti K."/>
            <person name="Kuo R."/>
            <person name="Ohm R.A."/>
            <person name="Bhattacharya S.S."/>
            <person name="Shirouzu T."/>
            <person name="Yoshinaga Y."/>
            <person name="Martin F.M."/>
            <person name="Grigoriev I.V."/>
            <person name="Hibbett D.S."/>
        </authorList>
    </citation>
    <scope>NUCLEOTIDE SEQUENCE [LARGE SCALE GENOMIC DNA]</scope>
    <source>
        <strain evidence="2 3">HHB10207 ss-3</strain>
    </source>
</reference>
<keyword evidence="1" id="KW-0732">Signal</keyword>
<dbReference type="PROSITE" id="PS51257">
    <property type="entry name" value="PROKAR_LIPOPROTEIN"/>
    <property type="match status" value="1"/>
</dbReference>
<dbReference type="Proteomes" id="UP000076798">
    <property type="component" value="Unassembled WGS sequence"/>
</dbReference>
<gene>
    <name evidence="2" type="ORF">SISSUDRAFT_457459</name>
</gene>
<organism evidence="2 3">
    <name type="scientific">Sistotremastrum suecicum HHB10207 ss-3</name>
    <dbReference type="NCBI Taxonomy" id="1314776"/>
    <lineage>
        <taxon>Eukaryota</taxon>
        <taxon>Fungi</taxon>
        <taxon>Dikarya</taxon>
        <taxon>Basidiomycota</taxon>
        <taxon>Agaricomycotina</taxon>
        <taxon>Agaricomycetes</taxon>
        <taxon>Sistotremastrales</taxon>
        <taxon>Sistotremastraceae</taxon>
        <taxon>Sistotremastrum</taxon>
    </lineage>
</organism>
<feature type="signal peptide" evidence="1">
    <location>
        <begin position="1"/>
        <end position="31"/>
    </location>
</feature>
<evidence type="ECO:0000313" key="2">
    <source>
        <dbReference type="EMBL" id="KZT32966.1"/>
    </source>
</evidence>